<dbReference type="InterPro" id="IPR055302">
    <property type="entry name" value="F-box_dom-containing"/>
</dbReference>
<dbReference type="InterPro" id="IPR055411">
    <property type="entry name" value="LRR_FXL15/At3g58940/PEG3-like"/>
</dbReference>
<reference evidence="4" key="1">
    <citation type="journal article" date="2009" name="Rice">
        <title>De Novo Next Generation Sequencing of Plant Genomes.</title>
        <authorList>
            <person name="Rounsley S."/>
            <person name="Marri P.R."/>
            <person name="Yu Y."/>
            <person name="He R."/>
            <person name="Sisneros N."/>
            <person name="Goicoechea J.L."/>
            <person name="Lee S.J."/>
            <person name="Angelova A."/>
            <person name="Kudrna D."/>
            <person name="Luo M."/>
            <person name="Affourtit J."/>
            <person name="Desany B."/>
            <person name="Knight J."/>
            <person name="Niazi F."/>
            <person name="Egholm M."/>
            <person name="Wing R.A."/>
        </authorList>
    </citation>
    <scope>NUCLEOTIDE SEQUENCE [LARGE SCALE GENOMIC DNA]</scope>
    <source>
        <strain evidence="4">cv. IRGC 105608</strain>
    </source>
</reference>
<proteinExistence type="predicted"/>
<feature type="domain" description="F-box/LRR-repeat protein 15/At3g58940/PEG3-like LRR" evidence="3">
    <location>
        <begin position="84"/>
        <end position="232"/>
    </location>
</feature>
<reference evidence="4" key="2">
    <citation type="submission" date="2015-03" db="UniProtKB">
        <authorList>
            <consortium name="EnsemblPlants"/>
        </authorList>
    </citation>
    <scope>IDENTIFICATION</scope>
</reference>
<feature type="region of interest" description="Disordered" evidence="1">
    <location>
        <begin position="394"/>
        <end position="427"/>
    </location>
</feature>
<dbReference type="STRING" id="65489.A0A0D3HVM4"/>
<evidence type="ECO:0000313" key="5">
    <source>
        <dbReference type="Proteomes" id="UP000026960"/>
    </source>
</evidence>
<dbReference type="PANTHER" id="PTHR32141">
    <property type="match status" value="1"/>
</dbReference>
<accession>A0A0D3HVM4</accession>
<dbReference type="PaxDb" id="65489-OBART12G15570.1"/>
<dbReference type="eggNOG" id="KOG1033">
    <property type="taxonomic scope" value="Eukaryota"/>
</dbReference>
<dbReference type="AlphaFoldDB" id="A0A0D3HVM4"/>
<dbReference type="InterPro" id="IPR006566">
    <property type="entry name" value="FBD"/>
</dbReference>
<protein>
    <submittedName>
        <fullName evidence="4">Uncharacterized protein</fullName>
    </submittedName>
</protein>
<keyword evidence="5" id="KW-1185">Reference proteome</keyword>
<dbReference type="EnsemblPlants" id="OBART12G15570.1">
    <property type="protein sequence ID" value="OBART12G15570.1"/>
    <property type="gene ID" value="OBART12G15570"/>
</dbReference>
<feature type="domain" description="FBD" evidence="2">
    <location>
        <begin position="250"/>
        <end position="289"/>
    </location>
</feature>
<evidence type="ECO:0000259" key="2">
    <source>
        <dbReference type="Pfam" id="PF08387"/>
    </source>
</evidence>
<dbReference type="Proteomes" id="UP000026960">
    <property type="component" value="Chromosome 12"/>
</dbReference>
<name>A0A0D3HVM4_9ORYZ</name>
<feature type="compositionally biased region" description="Basic residues" evidence="1">
    <location>
        <begin position="513"/>
        <end position="523"/>
    </location>
</feature>
<feature type="region of interest" description="Disordered" evidence="1">
    <location>
        <begin position="502"/>
        <end position="547"/>
    </location>
</feature>
<dbReference type="PANTHER" id="PTHR32141:SF34">
    <property type="entry name" value="OS12G0558366 PROTEIN"/>
    <property type="match status" value="1"/>
</dbReference>
<evidence type="ECO:0000313" key="4">
    <source>
        <dbReference type="EnsemblPlants" id="OBART12G15570.1"/>
    </source>
</evidence>
<dbReference type="Pfam" id="PF08387">
    <property type="entry name" value="FBD"/>
    <property type="match status" value="1"/>
</dbReference>
<organism evidence="4">
    <name type="scientific">Oryza barthii</name>
    <dbReference type="NCBI Taxonomy" id="65489"/>
    <lineage>
        <taxon>Eukaryota</taxon>
        <taxon>Viridiplantae</taxon>
        <taxon>Streptophyta</taxon>
        <taxon>Embryophyta</taxon>
        <taxon>Tracheophyta</taxon>
        <taxon>Spermatophyta</taxon>
        <taxon>Magnoliopsida</taxon>
        <taxon>Liliopsida</taxon>
        <taxon>Poales</taxon>
        <taxon>Poaceae</taxon>
        <taxon>BOP clade</taxon>
        <taxon>Oryzoideae</taxon>
        <taxon>Oryzeae</taxon>
        <taxon>Oryzinae</taxon>
        <taxon>Oryza</taxon>
    </lineage>
</organism>
<dbReference type="HOGENOM" id="CLU_440333_0_0_1"/>
<dbReference type="Pfam" id="PF24758">
    <property type="entry name" value="LRR_At5g56370"/>
    <property type="match status" value="1"/>
</dbReference>
<dbReference type="Gramene" id="OBART12G15570.1">
    <property type="protein sequence ID" value="OBART12G15570.1"/>
    <property type="gene ID" value="OBART12G15570"/>
</dbReference>
<sequence length="621" mass="69163">MVTFPSPIPLLDPPGSTTSRSLNCSMIALAFKILRFHRRYSVYLLLSVFSGFFQRVTHFSFPWRLFARSISHTSRSSPYPKSTDSILHGILSRCIVLESLVLDANRGCSRLHISSLTLQSLGVSDTYFSVEGMLEEVIIEDAPLLERLTPPVIWHEGFVIRVIQAPKLKTLGYLSQKISTLQLGNMVFQKLVPVSLSNVMRAMKILALHTAPDLDVVIDFLKFFPCVEKLYIVALNKGNFKNVWRYVSLECLDLHLKMVEFINYHGNLSDLNFIKFFVLNAQVLECIKFVACRDKCDAKWIKTQHQRLQLYSRASRGVTLDFQADYGVDSLVYGHIVILILPGRKDCYCYGDNRVLFCILLDPMPPFGQFTGDLSCDIIDPPVRFHLLPHPPLSSSFDGRSGGVQSVRPRPHVRAPPTDSQHGPPTAARVVNGAEEALGLRGEVSPKEWLDRPVRAMEAPERLHAVGAHRACAGVAVGSAPPSCFVVSPLFIHVAFIETASGSDASCSCSNPKPRKRPTRTPRLHGSDGTAPAKGRTSAGTEEADDSNNATFASDMYMSGSSCSRYGDRDKCILFYTFETMEEKMRAMANLPQCVLPPQLLLKWPKEASFCQLLMHPVPDT</sequence>
<feature type="compositionally biased region" description="Polar residues" evidence="1">
    <location>
        <begin position="502"/>
        <end position="511"/>
    </location>
</feature>
<evidence type="ECO:0000259" key="3">
    <source>
        <dbReference type="Pfam" id="PF24758"/>
    </source>
</evidence>
<evidence type="ECO:0000256" key="1">
    <source>
        <dbReference type="SAM" id="MobiDB-lite"/>
    </source>
</evidence>